<dbReference type="InterPro" id="IPR005200">
    <property type="entry name" value="Endo-beta-glucanase"/>
</dbReference>
<comment type="catalytic activity">
    <reaction evidence="1">
        <text>Hydrolysis of (1-&gt;3)-beta-D-glucosidic linkages in (1-&gt;3)-beta-D-glucans.</text>
        <dbReference type="EC" id="3.2.1.39"/>
    </reaction>
</comment>
<feature type="domain" description="Glycosyl hydrolase family 81 C-terminal" evidence="9">
    <location>
        <begin position="3"/>
        <end position="194"/>
    </location>
</feature>
<dbReference type="PANTHER" id="PTHR31983">
    <property type="entry name" value="ENDO-1,3(4)-BETA-GLUCANASE 1"/>
    <property type="match status" value="1"/>
</dbReference>
<dbReference type="AlphaFoldDB" id="A0A803LAQ3"/>
<organism evidence="10 11">
    <name type="scientific">Chenopodium quinoa</name>
    <name type="common">Quinoa</name>
    <dbReference type="NCBI Taxonomy" id="63459"/>
    <lineage>
        <taxon>Eukaryota</taxon>
        <taxon>Viridiplantae</taxon>
        <taxon>Streptophyta</taxon>
        <taxon>Embryophyta</taxon>
        <taxon>Tracheophyta</taxon>
        <taxon>Spermatophyta</taxon>
        <taxon>Magnoliopsida</taxon>
        <taxon>eudicotyledons</taxon>
        <taxon>Gunneridae</taxon>
        <taxon>Pentapetalae</taxon>
        <taxon>Caryophyllales</taxon>
        <taxon>Chenopodiaceae</taxon>
        <taxon>Chenopodioideae</taxon>
        <taxon>Atripliceae</taxon>
        <taxon>Chenopodium</taxon>
    </lineage>
</organism>
<sequence length="299" mass="34392">MELIPAIKMSLREYIEPWLVDNFEKNGFLYDEKWGGIVCKSGSSYPLADYGFGRYNNHHFTLGYFVFSIAVLAKFDDEWGMKFKDHAYALVASYMSLGKNKAKSKYTKIRSFDPYKLHSWTNCLHDNHPRHSEIPSVSINAYYSASLLGMVYGDDHLVTVGSTLASFEIEAVKTWWHVKEGGVYEGEFSKKNKMVLPITPVLSEILFSDVGFVRDVVEWALPSLARKEATDGWKGFVYALEAIYDHKNALKKIRDLKGFHEGNSLSNMLWWVHSMTGKKNVRSWCKKEANDCWFCTYCC</sequence>
<reference evidence="10" key="1">
    <citation type="journal article" date="2017" name="Nature">
        <title>The genome of Chenopodium quinoa.</title>
        <authorList>
            <person name="Jarvis D.E."/>
            <person name="Ho Y.S."/>
            <person name="Lightfoot D.J."/>
            <person name="Schmoeckel S.M."/>
            <person name="Li B."/>
            <person name="Borm T.J.A."/>
            <person name="Ohyanagi H."/>
            <person name="Mineta K."/>
            <person name="Michell C.T."/>
            <person name="Saber N."/>
            <person name="Kharbatia N.M."/>
            <person name="Rupper R.R."/>
            <person name="Sharp A.R."/>
            <person name="Dally N."/>
            <person name="Boughton B.A."/>
            <person name="Woo Y.H."/>
            <person name="Gao G."/>
            <person name="Schijlen E.G.W.M."/>
            <person name="Guo X."/>
            <person name="Momin A.A."/>
            <person name="Negrao S."/>
            <person name="Al-Babili S."/>
            <person name="Gehring C."/>
            <person name="Roessner U."/>
            <person name="Jung C."/>
            <person name="Murphy K."/>
            <person name="Arold S.T."/>
            <person name="Gojobori T."/>
            <person name="van der Linden C.G."/>
            <person name="van Loo E.N."/>
            <person name="Jellen E.N."/>
            <person name="Maughan P.J."/>
            <person name="Tester M."/>
        </authorList>
    </citation>
    <scope>NUCLEOTIDE SEQUENCE [LARGE SCALE GENOMIC DNA]</scope>
    <source>
        <strain evidence="10">cv. PI 614886</strain>
    </source>
</reference>
<proteinExistence type="inferred from homology"/>
<dbReference type="OMA" id="THGRYYE"/>
<keyword evidence="11" id="KW-1185">Reference proteome</keyword>
<keyword evidence="6" id="KW-0326">Glycosidase</keyword>
<dbReference type="Gramene" id="AUR62008942-RA">
    <property type="protein sequence ID" value="AUR62008942-RA:cds"/>
    <property type="gene ID" value="AUR62008942"/>
</dbReference>
<dbReference type="GO" id="GO:0042973">
    <property type="term" value="F:glucan endo-1,3-beta-D-glucosidase activity"/>
    <property type="evidence" value="ECO:0007669"/>
    <property type="project" value="UniProtKB-EC"/>
</dbReference>
<dbReference type="EnsemblPlants" id="AUR62008942-RA">
    <property type="protein sequence ID" value="AUR62008942-RA:cds"/>
    <property type="gene ID" value="AUR62008942"/>
</dbReference>
<dbReference type="Pfam" id="PF17652">
    <property type="entry name" value="Glyco_hydro81C"/>
    <property type="match status" value="2"/>
</dbReference>
<protein>
    <recommendedName>
        <fullName evidence="3">glucan endo-1,3-beta-D-glucosidase</fullName>
        <ecNumber evidence="3">3.2.1.39</ecNumber>
    </recommendedName>
</protein>
<dbReference type="GO" id="GO:0071555">
    <property type="term" value="P:cell wall organization"/>
    <property type="evidence" value="ECO:0007669"/>
    <property type="project" value="UniProtKB-KW"/>
</dbReference>
<keyword evidence="4" id="KW-0378">Hydrolase</keyword>
<evidence type="ECO:0000256" key="6">
    <source>
        <dbReference type="ARBA" id="ARBA00023295"/>
    </source>
</evidence>
<evidence type="ECO:0000313" key="11">
    <source>
        <dbReference type="Proteomes" id="UP000596660"/>
    </source>
</evidence>
<dbReference type="Proteomes" id="UP000596660">
    <property type="component" value="Unplaced"/>
</dbReference>
<dbReference type="GO" id="GO:0052861">
    <property type="term" value="F:endo-1,3(4)-beta-glucanase activity"/>
    <property type="evidence" value="ECO:0007669"/>
    <property type="project" value="InterPro"/>
</dbReference>
<keyword evidence="5" id="KW-0119">Carbohydrate metabolism</keyword>
<dbReference type="EC" id="3.2.1.39" evidence="3"/>
<dbReference type="InterPro" id="IPR040720">
    <property type="entry name" value="GH81_C"/>
</dbReference>
<feature type="domain" description="Glycosyl hydrolase family 81 C-terminal" evidence="9">
    <location>
        <begin position="195"/>
        <end position="271"/>
    </location>
</feature>
<reference evidence="10" key="2">
    <citation type="submission" date="2021-03" db="UniProtKB">
        <authorList>
            <consortium name="EnsemblPlants"/>
        </authorList>
    </citation>
    <scope>IDENTIFICATION</scope>
</reference>
<evidence type="ECO:0000256" key="2">
    <source>
        <dbReference type="ARBA" id="ARBA00010730"/>
    </source>
</evidence>
<dbReference type="GO" id="GO:0000272">
    <property type="term" value="P:polysaccharide catabolic process"/>
    <property type="evidence" value="ECO:0007669"/>
    <property type="project" value="UniProtKB-KW"/>
</dbReference>
<comment type="similarity">
    <text evidence="2">Belongs to the glycosyl hydrolase 81 family.</text>
</comment>
<gene>
    <name evidence="10" type="primary">LOC110727725</name>
</gene>
<evidence type="ECO:0000256" key="3">
    <source>
        <dbReference type="ARBA" id="ARBA00012780"/>
    </source>
</evidence>
<dbReference type="PANTHER" id="PTHR31983:SF0">
    <property type="entry name" value="GLUCAN ENDO-1,3-BETA-D-GLUCOSIDASE 2"/>
    <property type="match status" value="1"/>
</dbReference>
<evidence type="ECO:0000256" key="1">
    <source>
        <dbReference type="ARBA" id="ARBA00000382"/>
    </source>
</evidence>
<evidence type="ECO:0000256" key="8">
    <source>
        <dbReference type="ARBA" id="ARBA00023326"/>
    </source>
</evidence>
<evidence type="ECO:0000256" key="5">
    <source>
        <dbReference type="ARBA" id="ARBA00023277"/>
    </source>
</evidence>
<keyword evidence="7" id="KW-0961">Cell wall biogenesis/degradation</keyword>
<name>A0A803LAQ3_CHEQI</name>
<evidence type="ECO:0000259" key="9">
    <source>
        <dbReference type="Pfam" id="PF17652"/>
    </source>
</evidence>
<accession>A0A803LAQ3</accession>
<evidence type="ECO:0000313" key="10">
    <source>
        <dbReference type="EnsemblPlants" id="AUR62008942-RA:cds"/>
    </source>
</evidence>
<dbReference type="PROSITE" id="PS52008">
    <property type="entry name" value="GH81"/>
    <property type="match status" value="1"/>
</dbReference>
<keyword evidence="8" id="KW-0624">Polysaccharide degradation</keyword>
<evidence type="ECO:0000256" key="4">
    <source>
        <dbReference type="ARBA" id="ARBA00022801"/>
    </source>
</evidence>
<evidence type="ECO:0000256" key="7">
    <source>
        <dbReference type="ARBA" id="ARBA00023316"/>
    </source>
</evidence>